<feature type="compositionally biased region" description="Basic and acidic residues" evidence="1">
    <location>
        <begin position="231"/>
        <end position="241"/>
    </location>
</feature>
<name>A0A5N6Z9K7_9EURO</name>
<evidence type="ECO:0000259" key="2">
    <source>
        <dbReference type="Pfam" id="PF24494"/>
    </source>
</evidence>
<dbReference type="AlphaFoldDB" id="A0A5N6Z9K7"/>
<proteinExistence type="predicted"/>
<feature type="compositionally biased region" description="Acidic residues" evidence="1">
    <location>
        <begin position="243"/>
        <end position="270"/>
    </location>
</feature>
<gene>
    <name evidence="3" type="ORF">BDV28DRAFT_147240</name>
</gene>
<organism evidence="3 4">
    <name type="scientific">Aspergillus coremiiformis</name>
    <dbReference type="NCBI Taxonomy" id="138285"/>
    <lineage>
        <taxon>Eukaryota</taxon>
        <taxon>Fungi</taxon>
        <taxon>Dikarya</taxon>
        <taxon>Ascomycota</taxon>
        <taxon>Pezizomycotina</taxon>
        <taxon>Eurotiomycetes</taxon>
        <taxon>Eurotiomycetidae</taxon>
        <taxon>Eurotiales</taxon>
        <taxon>Aspergillaceae</taxon>
        <taxon>Aspergillus</taxon>
        <taxon>Aspergillus subgen. Circumdati</taxon>
    </lineage>
</organism>
<dbReference type="OrthoDB" id="3483554at2759"/>
<feature type="domain" description="DUF7587" evidence="2">
    <location>
        <begin position="43"/>
        <end position="180"/>
    </location>
</feature>
<dbReference type="InterPro" id="IPR056009">
    <property type="entry name" value="DUF7587"/>
</dbReference>
<dbReference type="Proteomes" id="UP000327118">
    <property type="component" value="Unassembled WGS sequence"/>
</dbReference>
<keyword evidence="4" id="KW-1185">Reference proteome</keyword>
<dbReference type="EMBL" id="ML739075">
    <property type="protein sequence ID" value="KAE8354305.1"/>
    <property type="molecule type" value="Genomic_DNA"/>
</dbReference>
<dbReference type="Pfam" id="PF24494">
    <property type="entry name" value="DUF7587"/>
    <property type="match status" value="1"/>
</dbReference>
<evidence type="ECO:0000256" key="1">
    <source>
        <dbReference type="SAM" id="MobiDB-lite"/>
    </source>
</evidence>
<evidence type="ECO:0000313" key="3">
    <source>
        <dbReference type="EMBL" id="KAE8354305.1"/>
    </source>
</evidence>
<feature type="region of interest" description="Disordered" evidence="1">
    <location>
        <begin position="228"/>
        <end position="270"/>
    </location>
</feature>
<reference evidence="4" key="1">
    <citation type="submission" date="2019-04" db="EMBL/GenBank/DDBJ databases">
        <title>Friends and foes A comparative genomics studyof 23 Aspergillus species from section Flavi.</title>
        <authorList>
            <consortium name="DOE Joint Genome Institute"/>
            <person name="Kjaerbolling I."/>
            <person name="Vesth T."/>
            <person name="Frisvad J.C."/>
            <person name="Nybo J.L."/>
            <person name="Theobald S."/>
            <person name="Kildgaard S."/>
            <person name="Isbrandt T."/>
            <person name="Kuo A."/>
            <person name="Sato A."/>
            <person name="Lyhne E.K."/>
            <person name="Kogle M.E."/>
            <person name="Wiebenga A."/>
            <person name="Kun R.S."/>
            <person name="Lubbers R.J."/>
            <person name="Makela M.R."/>
            <person name="Barry K."/>
            <person name="Chovatia M."/>
            <person name="Clum A."/>
            <person name="Daum C."/>
            <person name="Haridas S."/>
            <person name="He G."/>
            <person name="LaButti K."/>
            <person name="Lipzen A."/>
            <person name="Mondo S."/>
            <person name="Riley R."/>
            <person name="Salamov A."/>
            <person name="Simmons B.A."/>
            <person name="Magnuson J.K."/>
            <person name="Henrissat B."/>
            <person name="Mortensen U.H."/>
            <person name="Larsen T.O."/>
            <person name="Devries R.P."/>
            <person name="Grigoriev I.V."/>
            <person name="Machida M."/>
            <person name="Baker S.E."/>
            <person name="Andersen M.R."/>
        </authorList>
    </citation>
    <scope>NUCLEOTIDE SEQUENCE [LARGE SCALE GENOMIC DNA]</scope>
    <source>
        <strain evidence="4">CBS 553.77</strain>
    </source>
</reference>
<protein>
    <recommendedName>
        <fullName evidence="2">DUF7587 domain-containing protein</fullName>
    </recommendedName>
</protein>
<evidence type="ECO:0000313" key="4">
    <source>
        <dbReference type="Proteomes" id="UP000327118"/>
    </source>
</evidence>
<accession>A0A5N6Z9K7</accession>
<sequence>MGEASGLSRNRSQRHSISLTYTEEELRPWYQRPPLNLNQPLLRTWDFYSASKPNSANCICPTSACQPLDTFEARAASLTTHANPSTWFATPFISFTTSPEVARKYADRRAPTRGLQKLTVINPGARVAHGRHILDMASEMQHYGVRDPFCKFYECYRDEYLCLWEVTADEIVGHWDWTDLIQMTDWYTEIILPAFQIHNMRLLTGPSGQRMQEVLALLDALPGVSSNVEEQSSRRTDRSTENESLEPEYVLDESWDSSSEGYDECFEDQE</sequence>